<keyword evidence="2 13" id="KW-0963">Cytoplasm</keyword>
<dbReference type="PANTHER" id="PTHR11451:SF44">
    <property type="entry name" value="THREONINE--TRNA LIGASE, CHLOROPLASTIC_MITOCHONDRIAL 2"/>
    <property type="match status" value="1"/>
</dbReference>
<dbReference type="EMBL" id="JBHUKU010000007">
    <property type="protein sequence ID" value="MFD2459936.1"/>
    <property type="molecule type" value="Genomic_DNA"/>
</dbReference>
<dbReference type="Gene3D" id="3.30.54.20">
    <property type="match status" value="1"/>
</dbReference>
<feature type="binding site" evidence="13">
    <location>
        <position position="536"/>
    </location>
    <ligand>
        <name>Zn(2+)</name>
        <dbReference type="ChEBI" id="CHEBI:29105"/>
        <note>catalytic</note>
    </ligand>
</feature>
<feature type="domain" description="TGS" evidence="15">
    <location>
        <begin position="1"/>
        <end position="67"/>
    </location>
</feature>
<comment type="subcellular location">
    <subcellularLocation>
        <location evidence="13">Cytoplasm</location>
    </subcellularLocation>
</comment>
<dbReference type="RefSeq" id="WP_345402723.1">
    <property type="nucleotide sequence ID" value="NZ_BAABHG010000014.1"/>
</dbReference>
<dbReference type="Pfam" id="PF03129">
    <property type="entry name" value="HGTP_anticodon"/>
    <property type="match status" value="1"/>
</dbReference>
<dbReference type="HAMAP" id="MF_00184">
    <property type="entry name" value="Thr_tRNA_synth"/>
    <property type="match status" value="1"/>
</dbReference>
<keyword evidence="11 13" id="KW-0030">Aminoacyl-tRNA synthetase</keyword>
<feature type="binding site" evidence="13">
    <location>
        <position position="357"/>
    </location>
    <ligand>
        <name>Zn(2+)</name>
        <dbReference type="ChEBI" id="CHEBI:29105"/>
        <note>catalytic</note>
    </ligand>
</feature>
<evidence type="ECO:0000256" key="7">
    <source>
        <dbReference type="ARBA" id="ARBA00022833"/>
    </source>
</evidence>
<dbReference type="InterPro" id="IPR045864">
    <property type="entry name" value="aa-tRNA-synth_II/BPL/LPL"/>
</dbReference>
<dbReference type="InterPro" id="IPR033728">
    <property type="entry name" value="ThrRS_core"/>
</dbReference>
<dbReference type="InterPro" id="IPR018163">
    <property type="entry name" value="Thr/Ala-tRNA-synth_IIc_edit"/>
</dbReference>
<keyword evidence="17" id="KW-1185">Reference proteome</keyword>
<name>A0ABW5GEH8_9PSEU</name>
<keyword evidence="4 13" id="KW-0436">Ligase</keyword>
<feature type="domain" description="Aminoacyl-transfer RNA synthetases class-II family profile" evidence="14">
    <location>
        <begin position="295"/>
        <end position="559"/>
    </location>
</feature>
<sequence length="675" mass="75621">MSQQPPVSVVPAQRVVVPAGTTAGAAVREAGLPTKGPDTVVVVRDAEGKLRDLSWAPEADAEVEPVAASSEDGRSVIRHSAAHVLAQAVQQQFPSAKLGIGPPVKDGFYYDFAVDTPFTPEDLQALEKRMKQIVKGAQQFSRRVFDSVDEARKELADEPFKLELVDLKSEVDTSEVMEVGEGELTIYDNLDPRTKEKVWADLCRGPHVPTTKFIPAFKLTRVAAAYWRGSEKNPQLQRIYGTAWESAEAQDAYLERLAEAERRDHRKLGAELDLFSFPEEIGSGLPVFHPKGGVIRRELENYSRRRHEEAGYEFVNTPHISKGELFHTSGHLPYYADTMFPPVQFDEENYYLKAMNCPMHNLIFRSRGRSYRELPLRLFEFGTVYRYEKSGVVHGLTRVRGLTMDDSHIYCTKEQMPGELRSLLKFVLDLLADYGLSDFYLELSTRGDSDKFIGEDWEWEEATETLRQAAVDSGLELVPDPGGAAFYGPKISVQAKDAIGRTWQMSTIQLDFNQNKRFELEYTAPDGSRQRPVMIHRALFGSIERFFGVLTEHYAGAFPAWLSPVQVVGIPITADQVEHLQGVEKALRAKGIRVQTDASDDRMQKKIRTHTTQKVPFMLLAGAKDVEAGAVSFRFRDGTQVNGVPVADAIEAIDGWIARRENVSPSAEALETILR</sequence>
<comment type="caution">
    <text evidence="16">The sequence shown here is derived from an EMBL/GenBank/DDBJ whole genome shotgun (WGS) entry which is preliminary data.</text>
</comment>
<dbReference type="InterPro" id="IPR002320">
    <property type="entry name" value="Thr-tRNA-ligase_IIa"/>
</dbReference>
<evidence type="ECO:0000256" key="11">
    <source>
        <dbReference type="ARBA" id="ARBA00023146"/>
    </source>
</evidence>
<dbReference type="NCBIfam" id="TIGR00418">
    <property type="entry name" value="thrS"/>
    <property type="match status" value="1"/>
</dbReference>
<dbReference type="PROSITE" id="PS50862">
    <property type="entry name" value="AA_TRNA_LIGASE_II"/>
    <property type="match status" value="1"/>
</dbReference>
<evidence type="ECO:0000256" key="1">
    <source>
        <dbReference type="ARBA" id="ARBA00008226"/>
    </source>
</evidence>
<evidence type="ECO:0000256" key="10">
    <source>
        <dbReference type="ARBA" id="ARBA00022917"/>
    </source>
</evidence>
<keyword evidence="3 13" id="KW-0820">tRNA-binding</keyword>
<dbReference type="PRINTS" id="PR01047">
    <property type="entry name" value="TRNASYNTHTHR"/>
</dbReference>
<dbReference type="CDD" id="cd00860">
    <property type="entry name" value="ThrRS_anticodon"/>
    <property type="match status" value="1"/>
</dbReference>
<dbReference type="Gene3D" id="3.40.50.800">
    <property type="entry name" value="Anticodon-binding domain"/>
    <property type="match status" value="1"/>
</dbReference>
<evidence type="ECO:0000256" key="12">
    <source>
        <dbReference type="ARBA" id="ARBA00049515"/>
    </source>
</evidence>
<dbReference type="InterPro" id="IPR002314">
    <property type="entry name" value="aa-tRNA-synt_IIb"/>
</dbReference>
<evidence type="ECO:0000259" key="15">
    <source>
        <dbReference type="PROSITE" id="PS51880"/>
    </source>
</evidence>
<comment type="catalytic activity">
    <reaction evidence="12 13">
        <text>tRNA(Thr) + L-threonine + ATP = L-threonyl-tRNA(Thr) + AMP + diphosphate + H(+)</text>
        <dbReference type="Rhea" id="RHEA:24624"/>
        <dbReference type="Rhea" id="RHEA-COMP:9670"/>
        <dbReference type="Rhea" id="RHEA-COMP:9704"/>
        <dbReference type="ChEBI" id="CHEBI:15378"/>
        <dbReference type="ChEBI" id="CHEBI:30616"/>
        <dbReference type="ChEBI" id="CHEBI:33019"/>
        <dbReference type="ChEBI" id="CHEBI:57926"/>
        <dbReference type="ChEBI" id="CHEBI:78442"/>
        <dbReference type="ChEBI" id="CHEBI:78534"/>
        <dbReference type="ChEBI" id="CHEBI:456215"/>
        <dbReference type="EC" id="6.1.1.3"/>
    </reaction>
</comment>
<comment type="caution">
    <text evidence="13">Lacks conserved residue(s) required for the propagation of feature annotation.</text>
</comment>
<evidence type="ECO:0000256" key="9">
    <source>
        <dbReference type="ARBA" id="ARBA00022884"/>
    </source>
</evidence>
<evidence type="ECO:0000256" key="6">
    <source>
        <dbReference type="ARBA" id="ARBA00022741"/>
    </source>
</evidence>
<dbReference type="Pfam" id="PF07973">
    <property type="entry name" value="tRNA_SAD"/>
    <property type="match status" value="1"/>
</dbReference>
<dbReference type="Gene3D" id="3.30.980.10">
    <property type="entry name" value="Threonyl-trna Synthetase, Chain A, domain 2"/>
    <property type="match status" value="1"/>
</dbReference>
<proteinExistence type="inferred from homology"/>
<protein>
    <recommendedName>
        <fullName evidence="13">Threonine--tRNA ligase</fullName>
        <ecNumber evidence="13">6.1.1.3</ecNumber>
    </recommendedName>
    <alternativeName>
        <fullName evidence="13">Threonyl-tRNA synthetase</fullName>
        <shortName evidence="13">ThrRS</shortName>
    </alternativeName>
</protein>
<dbReference type="InterPro" id="IPR004154">
    <property type="entry name" value="Anticodon-bd"/>
</dbReference>
<evidence type="ECO:0000313" key="16">
    <source>
        <dbReference type="EMBL" id="MFD2459936.1"/>
    </source>
</evidence>
<dbReference type="SUPFAM" id="SSF55186">
    <property type="entry name" value="ThrRS/AlaRS common domain"/>
    <property type="match status" value="1"/>
</dbReference>
<evidence type="ECO:0000256" key="5">
    <source>
        <dbReference type="ARBA" id="ARBA00022723"/>
    </source>
</evidence>
<dbReference type="PANTHER" id="PTHR11451">
    <property type="entry name" value="THREONINE-TRNA LIGASE"/>
    <property type="match status" value="1"/>
</dbReference>
<keyword evidence="8 13" id="KW-0067">ATP-binding</keyword>
<evidence type="ECO:0000256" key="3">
    <source>
        <dbReference type="ARBA" id="ARBA00022555"/>
    </source>
</evidence>
<dbReference type="InterPro" id="IPR012947">
    <property type="entry name" value="tRNA_SAD"/>
</dbReference>
<dbReference type="EC" id="6.1.1.3" evidence="13"/>
<dbReference type="SMART" id="SM00863">
    <property type="entry name" value="tRNA_SAD"/>
    <property type="match status" value="1"/>
</dbReference>
<comment type="similarity">
    <text evidence="1 13">Belongs to the class-II aminoacyl-tRNA synthetase family.</text>
</comment>
<evidence type="ECO:0000259" key="14">
    <source>
        <dbReference type="PROSITE" id="PS50862"/>
    </source>
</evidence>
<evidence type="ECO:0000256" key="13">
    <source>
        <dbReference type="HAMAP-Rule" id="MF_00184"/>
    </source>
</evidence>
<evidence type="ECO:0000256" key="8">
    <source>
        <dbReference type="ARBA" id="ARBA00022840"/>
    </source>
</evidence>
<keyword evidence="5 13" id="KW-0479">Metal-binding</keyword>
<feature type="binding site" evidence="13">
    <location>
        <position position="408"/>
    </location>
    <ligand>
        <name>Zn(2+)</name>
        <dbReference type="ChEBI" id="CHEBI:29105"/>
        <note>catalytic</note>
    </ligand>
</feature>
<dbReference type="PROSITE" id="PS51880">
    <property type="entry name" value="TGS"/>
    <property type="match status" value="1"/>
</dbReference>
<comment type="subunit">
    <text evidence="13">Homodimer.</text>
</comment>
<reference evidence="17" key="1">
    <citation type="journal article" date="2019" name="Int. J. Syst. Evol. Microbiol.">
        <title>The Global Catalogue of Microorganisms (GCM) 10K type strain sequencing project: providing services to taxonomists for standard genome sequencing and annotation.</title>
        <authorList>
            <consortium name="The Broad Institute Genomics Platform"/>
            <consortium name="The Broad Institute Genome Sequencing Center for Infectious Disease"/>
            <person name="Wu L."/>
            <person name="Ma J."/>
        </authorList>
    </citation>
    <scope>NUCLEOTIDE SEQUENCE [LARGE SCALE GENOMIC DNA]</scope>
    <source>
        <strain evidence="17">CGMCC 4.7643</strain>
    </source>
</reference>
<dbReference type="GO" id="GO:0004829">
    <property type="term" value="F:threonine-tRNA ligase activity"/>
    <property type="evidence" value="ECO:0007669"/>
    <property type="project" value="UniProtKB-EC"/>
</dbReference>
<keyword evidence="7 13" id="KW-0862">Zinc</keyword>
<evidence type="ECO:0000256" key="4">
    <source>
        <dbReference type="ARBA" id="ARBA00022598"/>
    </source>
</evidence>
<dbReference type="InterPro" id="IPR047246">
    <property type="entry name" value="ThrRS_anticodon"/>
</dbReference>
<evidence type="ECO:0000313" key="17">
    <source>
        <dbReference type="Proteomes" id="UP001597419"/>
    </source>
</evidence>
<dbReference type="Gene3D" id="3.30.930.10">
    <property type="entry name" value="Bira Bifunctional Protein, Domain 2"/>
    <property type="match status" value="1"/>
</dbReference>
<keyword evidence="9 13" id="KW-0694">RNA-binding</keyword>
<keyword evidence="6 13" id="KW-0547">Nucleotide-binding</keyword>
<evidence type="ECO:0000256" key="2">
    <source>
        <dbReference type="ARBA" id="ARBA00022490"/>
    </source>
</evidence>
<accession>A0ABW5GEH8</accession>
<comment type="cofactor">
    <cofactor evidence="13">
        <name>Zn(2+)</name>
        <dbReference type="ChEBI" id="CHEBI:29105"/>
    </cofactor>
    <text evidence="13">Binds 1 zinc ion per subunit.</text>
</comment>
<dbReference type="SUPFAM" id="SSF55681">
    <property type="entry name" value="Class II aaRS and biotin synthetases"/>
    <property type="match status" value="1"/>
</dbReference>
<dbReference type="Pfam" id="PF00587">
    <property type="entry name" value="tRNA-synt_2b"/>
    <property type="match status" value="1"/>
</dbReference>
<dbReference type="Proteomes" id="UP001597419">
    <property type="component" value="Unassembled WGS sequence"/>
</dbReference>
<dbReference type="InterPro" id="IPR006195">
    <property type="entry name" value="aa-tRNA-synth_II"/>
</dbReference>
<dbReference type="InterPro" id="IPR004095">
    <property type="entry name" value="TGS"/>
</dbReference>
<dbReference type="InterPro" id="IPR036621">
    <property type="entry name" value="Anticodon-bd_dom_sf"/>
</dbReference>
<organism evidence="16 17">
    <name type="scientific">Amycolatopsis samaneae</name>
    <dbReference type="NCBI Taxonomy" id="664691"/>
    <lineage>
        <taxon>Bacteria</taxon>
        <taxon>Bacillati</taxon>
        <taxon>Actinomycetota</taxon>
        <taxon>Actinomycetes</taxon>
        <taxon>Pseudonocardiales</taxon>
        <taxon>Pseudonocardiaceae</taxon>
        <taxon>Amycolatopsis</taxon>
    </lineage>
</organism>
<keyword evidence="10 13" id="KW-0648">Protein biosynthesis</keyword>
<gene>
    <name evidence="13 16" type="primary">thrS</name>
    <name evidence="16" type="ORF">ACFSYJ_15090</name>
</gene>
<dbReference type="CDD" id="cd00771">
    <property type="entry name" value="ThrRS_core"/>
    <property type="match status" value="1"/>
</dbReference>
<dbReference type="SUPFAM" id="SSF52954">
    <property type="entry name" value="Class II aaRS ABD-related"/>
    <property type="match status" value="1"/>
</dbReference>